<dbReference type="GO" id="GO:0003700">
    <property type="term" value="F:DNA-binding transcription factor activity"/>
    <property type="evidence" value="ECO:0007669"/>
    <property type="project" value="InterPro"/>
</dbReference>
<dbReference type="PANTHER" id="PTHR33154:SF33">
    <property type="entry name" value="TRANSCRIPTIONAL REPRESSOR SDPR"/>
    <property type="match status" value="1"/>
</dbReference>
<dbReference type="Gene3D" id="1.10.10.10">
    <property type="entry name" value="Winged helix-like DNA-binding domain superfamily/Winged helix DNA-binding domain"/>
    <property type="match status" value="1"/>
</dbReference>
<protein>
    <recommendedName>
        <fullName evidence="4">HTH arsR-type domain-containing protein</fullName>
    </recommendedName>
</protein>
<dbReference type="InterPro" id="IPR011991">
    <property type="entry name" value="ArsR-like_HTH"/>
</dbReference>
<keyword evidence="2" id="KW-0238">DNA-binding</keyword>
<feature type="domain" description="HTH arsR-type" evidence="4">
    <location>
        <begin position="5"/>
        <end position="99"/>
    </location>
</feature>
<dbReference type="PROSITE" id="PS50987">
    <property type="entry name" value="HTH_ARSR_2"/>
    <property type="match status" value="1"/>
</dbReference>
<dbReference type="InterPro" id="IPR036388">
    <property type="entry name" value="WH-like_DNA-bd_sf"/>
</dbReference>
<accession>A0A3A1YT48</accession>
<keyword evidence="6" id="KW-1185">Reference proteome</keyword>
<keyword evidence="1" id="KW-0805">Transcription regulation</keyword>
<dbReference type="Pfam" id="PF01022">
    <property type="entry name" value="HTH_5"/>
    <property type="match status" value="1"/>
</dbReference>
<dbReference type="OrthoDB" id="9793058at2"/>
<evidence type="ECO:0000313" key="5">
    <source>
        <dbReference type="EMBL" id="RIY40815.1"/>
    </source>
</evidence>
<evidence type="ECO:0000256" key="2">
    <source>
        <dbReference type="ARBA" id="ARBA00023125"/>
    </source>
</evidence>
<dbReference type="CDD" id="cd00090">
    <property type="entry name" value="HTH_ARSR"/>
    <property type="match status" value="1"/>
</dbReference>
<dbReference type="Proteomes" id="UP000265916">
    <property type="component" value="Unassembled WGS sequence"/>
</dbReference>
<dbReference type="PRINTS" id="PR00778">
    <property type="entry name" value="HTHARSR"/>
</dbReference>
<evidence type="ECO:0000313" key="6">
    <source>
        <dbReference type="Proteomes" id="UP000265916"/>
    </source>
</evidence>
<dbReference type="InterPro" id="IPR051081">
    <property type="entry name" value="HTH_MetalResp_TranReg"/>
</dbReference>
<evidence type="ECO:0000256" key="3">
    <source>
        <dbReference type="ARBA" id="ARBA00023163"/>
    </source>
</evidence>
<dbReference type="AlphaFoldDB" id="A0A3A1YT48"/>
<dbReference type="PANTHER" id="PTHR33154">
    <property type="entry name" value="TRANSCRIPTIONAL REGULATOR, ARSR FAMILY"/>
    <property type="match status" value="1"/>
</dbReference>
<dbReference type="InterPro" id="IPR001845">
    <property type="entry name" value="HTH_ArsR_DNA-bd_dom"/>
</dbReference>
<dbReference type="SUPFAM" id="SSF46785">
    <property type="entry name" value="Winged helix' DNA-binding domain"/>
    <property type="match status" value="1"/>
</dbReference>
<dbReference type="SMART" id="SM00418">
    <property type="entry name" value="HTH_ARSR"/>
    <property type="match status" value="1"/>
</dbReference>
<sequence length="117" mass="13032">MASTLDIYSQSQQARVFKAFSDINRLQIIELIRTGEKNASEINECIAISQSTLSHHMKVLVDSGIVNVRRQGKFSYYSLSPRGVDFAIRLILLITDYNVEGRADAVKAAVNSQKKVA</sequence>
<dbReference type="GO" id="GO:0003677">
    <property type="term" value="F:DNA binding"/>
    <property type="evidence" value="ECO:0007669"/>
    <property type="project" value="UniProtKB-KW"/>
</dbReference>
<organism evidence="5 6">
    <name type="scientific">Psittacicella hinzii</name>
    <dbReference type="NCBI Taxonomy" id="2028575"/>
    <lineage>
        <taxon>Bacteria</taxon>
        <taxon>Pseudomonadati</taxon>
        <taxon>Pseudomonadota</taxon>
        <taxon>Gammaproteobacteria</taxon>
        <taxon>Pasteurellales</taxon>
        <taxon>Psittacicellaceae</taxon>
        <taxon>Psittacicella</taxon>
    </lineage>
</organism>
<reference evidence="5 6" key="1">
    <citation type="submission" date="2017-08" db="EMBL/GenBank/DDBJ databases">
        <title>Reclassification of Bisgaard taxon 37 and 44.</title>
        <authorList>
            <person name="Christensen H."/>
        </authorList>
    </citation>
    <scope>NUCLEOTIDE SEQUENCE [LARGE SCALE GENOMIC DNA]</scope>
    <source>
        <strain evidence="5 6">111</strain>
    </source>
</reference>
<evidence type="ECO:0000256" key="1">
    <source>
        <dbReference type="ARBA" id="ARBA00023015"/>
    </source>
</evidence>
<evidence type="ECO:0000259" key="4">
    <source>
        <dbReference type="PROSITE" id="PS50987"/>
    </source>
</evidence>
<dbReference type="RefSeq" id="WP_119529963.1">
    <property type="nucleotide sequence ID" value="NZ_JBHSSP010000014.1"/>
</dbReference>
<dbReference type="NCBIfam" id="NF033788">
    <property type="entry name" value="HTH_metalloreg"/>
    <property type="match status" value="1"/>
</dbReference>
<dbReference type="InterPro" id="IPR036390">
    <property type="entry name" value="WH_DNA-bd_sf"/>
</dbReference>
<keyword evidence="3" id="KW-0804">Transcription</keyword>
<gene>
    <name evidence="5" type="ORF">CKF58_00100</name>
</gene>
<name>A0A3A1YT48_9GAMM</name>
<dbReference type="EMBL" id="NRJG01000002">
    <property type="protein sequence ID" value="RIY40815.1"/>
    <property type="molecule type" value="Genomic_DNA"/>
</dbReference>
<proteinExistence type="predicted"/>
<comment type="caution">
    <text evidence="5">The sequence shown here is derived from an EMBL/GenBank/DDBJ whole genome shotgun (WGS) entry which is preliminary data.</text>
</comment>